<dbReference type="Gene3D" id="3.10.129.10">
    <property type="entry name" value="Hotdog Thioesterase"/>
    <property type="match status" value="1"/>
</dbReference>
<dbReference type="InterPro" id="IPR029069">
    <property type="entry name" value="HotDog_dom_sf"/>
</dbReference>
<dbReference type="CDD" id="cd00586">
    <property type="entry name" value="4HBT"/>
    <property type="match status" value="1"/>
</dbReference>
<dbReference type="SUPFAM" id="SSF51735">
    <property type="entry name" value="NAD(P)-binding Rossmann-fold domains"/>
    <property type="match status" value="1"/>
</dbReference>
<dbReference type="AlphaFoldDB" id="A0A6J6FK82"/>
<sequence>MYVAVVGSGTRAGEWATRFLASGLDVVADDPTVPDTVSRCWPMAERLGLFPGASPERLRITDDPQVLAGASLVQVVGDAVAPAGAALVADDDTAFAHEPIHVLPLVELQHTGRHAELAAFYTSIGMSPRGPETHPLERWRLGSALVELTNGDPDAILAVMRALRATGHGAGRAIADHEAKRFASGVRAPWAPGDEVAAPLRLYRTPVEPEWVDYNGHMTEAAYLTAAGWASDALFRYIGDDEAYRAAGHSFYTVETHIHYVNEVAVHEPIEFTTQVLGVDAKRLHFVHEMYHGVSGDLLASVEQMLVHVDMQAGRSAPILPHVAEALRAIAEAHASLPVPDRVGSVMRLPAPRH</sequence>
<dbReference type="InterPro" id="IPR036291">
    <property type="entry name" value="NAD(P)-bd_dom_sf"/>
</dbReference>
<dbReference type="SUPFAM" id="SSF54637">
    <property type="entry name" value="Thioesterase/thiol ester dehydrase-isomerase"/>
    <property type="match status" value="1"/>
</dbReference>
<dbReference type="EMBL" id="CAEZSR010000200">
    <property type="protein sequence ID" value="CAB4587384.1"/>
    <property type="molecule type" value="Genomic_DNA"/>
</dbReference>
<proteinExistence type="predicted"/>
<reference evidence="1" key="1">
    <citation type="submission" date="2020-05" db="EMBL/GenBank/DDBJ databases">
        <authorList>
            <person name="Chiriac C."/>
            <person name="Salcher M."/>
            <person name="Ghai R."/>
            <person name="Kavagutti S V."/>
        </authorList>
    </citation>
    <scope>NUCLEOTIDE SEQUENCE</scope>
</reference>
<name>A0A6J6FK82_9ZZZZ</name>
<gene>
    <name evidence="1" type="ORF">UFOPK1493_03525</name>
</gene>
<accession>A0A6J6FK82</accession>
<organism evidence="1">
    <name type="scientific">freshwater metagenome</name>
    <dbReference type="NCBI Taxonomy" id="449393"/>
    <lineage>
        <taxon>unclassified sequences</taxon>
        <taxon>metagenomes</taxon>
        <taxon>ecological metagenomes</taxon>
    </lineage>
</organism>
<dbReference type="Pfam" id="PF13279">
    <property type="entry name" value="4HBT_2"/>
    <property type="match status" value="1"/>
</dbReference>
<evidence type="ECO:0000313" key="1">
    <source>
        <dbReference type="EMBL" id="CAB4587384.1"/>
    </source>
</evidence>
<protein>
    <submittedName>
        <fullName evidence="1">Unannotated protein</fullName>
    </submittedName>
</protein>